<feature type="region of interest" description="Disordered" evidence="11">
    <location>
        <begin position="1664"/>
        <end position="1733"/>
    </location>
</feature>
<evidence type="ECO:0000256" key="9">
    <source>
        <dbReference type="ARBA" id="ARBA00032008"/>
    </source>
</evidence>
<gene>
    <name evidence="14" type="ORF">FOA43_000634</name>
</gene>
<feature type="compositionally biased region" description="Low complexity" evidence="11">
    <location>
        <begin position="676"/>
        <end position="689"/>
    </location>
</feature>
<proteinExistence type="inferred from homology"/>
<feature type="compositionally biased region" description="Acidic residues" evidence="11">
    <location>
        <begin position="698"/>
        <end position="724"/>
    </location>
</feature>
<dbReference type="KEGG" id="bnn:FOA43_000634"/>
<feature type="compositionally biased region" description="Acidic residues" evidence="11">
    <location>
        <begin position="486"/>
        <end position="505"/>
    </location>
</feature>
<dbReference type="GO" id="GO:0003713">
    <property type="term" value="F:transcription coactivator activity"/>
    <property type="evidence" value="ECO:0007669"/>
    <property type="project" value="TreeGrafter"/>
</dbReference>
<evidence type="ECO:0000259" key="12">
    <source>
        <dbReference type="Pfam" id="PF06333"/>
    </source>
</evidence>
<dbReference type="InterPro" id="IPR051139">
    <property type="entry name" value="Mediator_complx_sub13"/>
</dbReference>
<dbReference type="RefSeq" id="XP_038776889.1">
    <property type="nucleotide sequence ID" value="XM_038920961.1"/>
</dbReference>
<comment type="subunit">
    <text evidence="10">Component of the SRB8-11 complex, which itself associates with the Mediator complex.</text>
</comment>
<dbReference type="Pfam" id="PF11597">
    <property type="entry name" value="Med13_N"/>
    <property type="match status" value="1"/>
</dbReference>
<feature type="domain" description="Mediator complex subunit Med13 N-terminal" evidence="13">
    <location>
        <begin position="82"/>
        <end position="363"/>
    </location>
</feature>
<dbReference type="GO" id="GO:0045944">
    <property type="term" value="P:positive regulation of transcription by RNA polymerase II"/>
    <property type="evidence" value="ECO:0007669"/>
    <property type="project" value="TreeGrafter"/>
</dbReference>
<organism evidence="14 15">
    <name type="scientific">Eeniella nana</name>
    <name type="common">Yeast</name>
    <name type="synonym">Brettanomyces nanus</name>
    <dbReference type="NCBI Taxonomy" id="13502"/>
    <lineage>
        <taxon>Eukaryota</taxon>
        <taxon>Fungi</taxon>
        <taxon>Dikarya</taxon>
        <taxon>Ascomycota</taxon>
        <taxon>Saccharomycotina</taxon>
        <taxon>Pichiomycetes</taxon>
        <taxon>Pichiales</taxon>
        <taxon>Pichiaceae</taxon>
        <taxon>Brettanomyces</taxon>
    </lineage>
</organism>
<evidence type="ECO:0000256" key="1">
    <source>
        <dbReference type="ARBA" id="ARBA00004123"/>
    </source>
</evidence>
<evidence type="ECO:0000313" key="15">
    <source>
        <dbReference type="Proteomes" id="UP000662931"/>
    </source>
</evidence>
<evidence type="ECO:0000256" key="6">
    <source>
        <dbReference type="ARBA" id="ARBA00023159"/>
    </source>
</evidence>
<feature type="compositionally biased region" description="Low complexity" evidence="11">
    <location>
        <begin position="595"/>
        <end position="604"/>
    </location>
</feature>
<evidence type="ECO:0000256" key="4">
    <source>
        <dbReference type="ARBA" id="ARBA00022491"/>
    </source>
</evidence>
<feature type="compositionally biased region" description="Acidic residues" evidence="11">
    <location>
        <begin position="764"/>
        <end position="792"/>
    </location>
</feature>
<name>A0A875S1Q4_EENNA</name>
<dbReference type="GeneID" id="62194035"/>
<keyword evidence="15" id="KW-1185">Reference proteome</keyword>
<feature type="compositionally biased region" description="Basic and acidic residues" evidence="11">
    <location>
        <begin position="725"/>
        <end position="741"/>
    </location>
</feature>
<feature type="compositionally biased region" description="Basic and acidic residues" evidence="11">
    <location>
        <begin position="506"/>
        <end position="541"/>
    </location>
</feature>
<feature type="compositionally biased region" description="Polar residues" evidence="11">
    <location>
        <begin position="1"/>
        <end position="16"/>
    </location>
</feature>
<evidence type="ECO:0000256" key="5">
    <source>
        <dbReference type="ARBA" id="ARBA00023015"/>
    </source>
</evidence>
<sequence length="1769" mass="196303">MCNKSPHPQSKPNSVPTFAAPPSLQKVHNYDVLIKEKLSSDYGINDIVSYVARREICVFQLKSEFADPTAASIPEGSTADPTMAPSTVGFNQLKDAIDNIINDNKLRLKLISATIVDADTIFNGSRHPPVVQQLQKRPIGIVYLSFLRAIKCFIIHKLSNWHSLFEGNTHGLSLDMVPFGNQLLTSSTIHTVAVSDDSDVSAPKRKRKLFAYSILKVNPSLNMRNDLMVNLATSRKLFYKLSDFLSIRCGCNAELLDRKKNFVVYMCPSGVRCSFAINGSFCNSICDEPPSSDVLSALLQTYANIDLVQDMATQPLQARKWVKLMPSLSHVNGMTERVATFIDSGSNKDRFIVWPIELCFIQFSTDAKVRPEDTTYEMNYPLQLTCQFMDLMEDLEKEKKGIKEESPVFDPHAKLESIKLEGISPEKIQNTEVDQPSGGVSSFSAAPAPSPAAVVLGEPTVESTPMPGTPSTFISPEEYKEKEKVEEDEDDWNELFGDNDEEGNDDEKSAENHKELEKNYVHDVTDTDTKPVITDDARDAASKSIPTSISSQHSSSQVEVSPPLSHKEDSSPVALSPRTSPLYADPGAPEPIPFPIFAAPETPESQVESQNEDTKRSDTGLSTPIESGRSIFAPLNFNPLIEKNIDSKYSSGGKFFVKSNEKTDGSDFGTNSAATSDSVPSFLRSSPSSARKRKFEDDKEDLISDSDEIDSSAVESFEESEEEVSDVKKSGSSPNHDKSVTDNKNASRLGRGPGPRGIRRGGNNDDEGEENDDEGGDGDDDDDDSEMDDFSDSDLSVTALSTDLVTNNEIKGSGLLASPIMPQAALFGRTSQDASNWIFWILRGPATYTVPSHFLAGKRLSLPKSRLASVIPILQEFLLYSQHDLESRELNSLIQRRDCPAMPDFDVEFVLQKVFPGVQRTHLVDMLDASPIDPEEREKKAEPFECLFGINPPDQLGEYFKPEVSKQMEYDDPTFSAATPMGQHSQQPTPQPRHAAVRKVSKGMAVSPESMFIIPPTVLNLRRLGEEIKINEASVPFWKPLNLQVLHQKKNFQVLFVVPKPSNDFFRHCLDRFLDTLIQSYQTCGLGKISKAADTGLMEIEASTDSRDSYWAKVMEDLISSAPNLQQQIMGDMHHTEKMHLLVLFATPFRDLVSLLQMSTICAEFNSRLILKSISVKEENGRKKRRKAESLQVVRLPIALFYKAVSLDTFYPNSDAHLSFTSTEDLIRISLNLYNLCPDGITLKDRKPFGTIAQEMTPKINFRLTKSPIAKNLIEDELFLHVCYERSVDRRWCVASWTDQYGSINYVKSWWIDPESEYENFAQVADDLFRVTLKYVDNHHGKVCVVLARLNNMIPDDELSEWKRLSLKNDKLGLIVLTVEMESSSLILSNNVSPDFLKKRLLGQALAPANLQGMTPSFGMTPGVGNTPDISSMTPLGGYITTSASHNVAVRHSPETPYYDFGSPLDASHYHQNQNQHLQSLIDRANGFGGPPTPLAKSSVAGTSSVVAAPSFPATTAGYYANVATPGNVGASSIPNTQGATVSSSPLDPVILDIARECYGLVFQVSQPLSQQSIRLPLRTGFLVNSGSGACKNRILEVNLLSHQSGINSSELFKKILIQFKNLSVSSSYYDVLPAKRRCGNVEPKDNVIDDEDELFVEDDAVSSVAPTSVDANQSSGSSSAEKTGDPRISQQQQPQFQSQQKSQRNSQQAQMQQQQQYHQYYRQQKKKKSSRAIREEEGLFDYDKQTVIPPHISSVRKMLDFLVQINMK</sequence>
<dbReference type="InterPro" id="IPR021643">
    <property type="entry name" value="Mediator_Med13_N"/>
</dbReference>
<keyword evidence="4 10" id="KW-0678">Repressor</keyword>
<feature type="region of interest" description="Disordered" evidence="11">
    <location>
        <begin position="425"/>
        <end position="628"/>
    </location>
</feature>
<dbReference type="GO" id="GO:0016592">
    <property type="term" value="C:mediator complex"/>
    <property type="evidence" value="ECO:0007669"/>
    <property type="project" value="InterPro"/>
</dbReference>
<feature type="domain" description="Mediator complex subunit Med13 C-terminal" evidence="12">
    <location>
        <begin position="1248"/>
        <end position="1395"/>
    </location>
</feature>
<keyword evidence="8 10" id="KW-0539">Nucleus</keyword>
<feature type="compositionally biased region" description="Low complexity" evidence="11">
    <location>
        <begin position="1690"/>
        <end position="1723"/>
    </location>
</feature>
<feature type="region of interest" description="Disordered" evidence="11">
    <location>
        <begin position="973"/>
        <end position="993"/>
    </location>
</feature>
<comment type="similarity">
    <text evidence="2 10">Belongs to the Mediator complex subunit 13 family.</text>
</comment>
<reference evidence="14" key="1">
    <citation type="submission" date="2020-10" db="EMBL/GenBank/DDBJ databases">
        <authorList>
            <person name="Roach M.J.R."/>
        </authorList>
    </citation>
    <scope>NUCLEOTIDE SEQUENCE</scope>
    <source>
        <strain evidence="14">CBS 1945</strain>
    </source>
</reference>
<keyword evidence="5 10" id="KW-0805">Transcription regulation</keyword>
<feature type="compositionally biased region" description="Low complexity" evidence="11">
    <location>
        <begin position="542"/>
        <end position="562"/>
    </location>
</feature>
<comment type="subcellular location">
    <subcellularLocation>
        <location evidence="1 10">Nucleus</location>
    </subcellularLocation>
</comment>
<dbReference type="PANTHER" id="PTHR48249:SF3">
    <property type="entry name" value="MEDIATOR OF RNA POLYMERASE II TRANSCRIPTION SUBUNIT 13"/>
    <property type="match status" value="1"/>
</dbReference>
<keyword evidence="6 10" id="KW-0010">Activator</keyword>
<dbReference type="PANTHER" id="PTHR48249">
    <property type="entry name" value="MEDIATOR OF RNA POLYMERASE II TRANSCRIPTION SUBUNIT 13"/>
    <property type="match status" value="1"/>
</dbReference>
<evidence type="ECO:0000259" key="13">
    <source>
        <dbReference type="Pfam" id="PF11597"/>
    </source>
</evidence>
<dbReference type="Pfam" id="PF06333">
    <property type="entry name" value="Med13_C"/>
    <property type="match status" value="1"/>
</dbReference>
<keyword evidence="7 10" id="KW-0804">Transcription</keyword>
<evidence type="ECO:0000256" key="11">
    <source>
        <dbReference type="SAM" id="MobiDB-lite"/>
    </source>
</evidence>
<evidence type="ECO:0000256" key="2">
    <source>
        <dbReference type="ARBA" id="ARBA00009354"/>
    </source>
</evidence>
<accession>A0A875S1Q4</accession>
<evidence type="ECO:0000313" key="14">
    <source>
        <dbReference type="EMBL" id="QPG73324.1"/>
    </source>
</evidence>
<comment type="function">
    <text evidence="10">Component of the SRB8-11 complex. The SRB8-11 complex is a regulatory module of the Mediator complex which is itself involved in regulation of basal and activated RNA polymerase II-dependent transcription. The SRB8-11 complex may be involved in the transcriptional repression of a subset of genes regulated by Mediator. It may inhibit the association of the Mediator complex with RNA polymerase II to form the holoenzyme complex.</text>
</comment>
<dbReference type="EMBL" id="CP064812">
    <property type="protein sequence ID" value="QPG73324.1"/>
    <property type="molecule type" value="Genomic_DNA"/>
</dbReference>
<feature type="region of interest" description="Disordered" evidence="11">
    <location>
        <begin position="1"/>
        <end position="20"/>
    </location>
</feature>
<feature type="compositionally biased region" description="Polar residues" evidence="11">
    <location>
        <begin position="1665"/>
        <end position="1682"/>
    </location>
</feature>
<protein>
    <recommendedName>
        <fullName evidence="3 10">Mediator of RNA polymerase II transcription subunit 13</fullName>
    </recommendedName>
    <alternativeName>
        <fullName evidence="9 10">Mediator complex subunit 13</fullName>
    </alternativeName>
</protein>
<evidence type="ECO:0000256" key="7">
    <source>
        <dbReference type="ARBA" id="ARBA00023163"/>
    </source>
</evidence>
<evidence type="ECO:0000256" key="8">
    <source>
        <dbReference type="ARBA" id="ARBA00023242"/>
    </source>
</evidence>
<evidence type="ECO:0000256" key="3">
    <source>
        <dbReference type="ARBA" id="ARBA00019618"/>
    </source>
</evidence>
<feature type="compositionally biased region" description="Low complexity" evidence="11">
    <location>
        <begin position="436"/>
        <end position="455"/>
    </location>
</feature>
<feature type="region of interest" description="Disordered" evidence="11">
    <location>
        <begin position="650"/>
        <end position="793"/>
    </location>
</feature>
<evidence type="ECO:0000256" key="10">
    <source>
        <dbReference type="RuleBase" id="RU364134"/>
    </source>
</evidence>
<dbReference type="InterPro" id="IPR009401">
    <property type="entry name" value="Med13_C"/>
</dbReference>
<dbReference type="Proteomes" id="UP000662931">
    <property type="component" value="Chromosome 1"/>
</dbReference>
<dbReference type="OrthoDB" id="103819at2759"/>